<evidence type="ECO:0000256" key="1">
    <source>
        <dbReference type="SAM" id="Phobius"/>
    </source>
</evidence>
<dbReference type="Pfam" id="PF04020">
    <property type="entry name" value="Phage_holin_4_2"/>
    <property type="match status" value="1"/>
</dbReference>
<dbReference type="InterPro" id="IPR007165">
    <property type="entry name" value="Phage_holin_4_2"/>
</dbReference>
<dbReference type="RefSeq" id="WP_055333808.1">
    <property type="nucleotide sequence ID" value="NZ_CDNF01000003.1"/>
</dbReference>
<feature type="transmembrane region" description="Helical" evidence="1">
    <location>
        <begin position="85"/>
        <end position="111"/>
    </location>
</feature>
<evidence type="ECO:0000313" key="2">
    <source>
        <dbReference type="EMBL" id="CEQ03268.1"/>
    </source>
</evidence>
<gene>
    <name evidence="2" type="ORF">R28058_10011</name>
</gene>
<keyword evidence="1" id="KW-0812">Transmembrane</keyword>
<keyword evidence="1" id="KW-1133">Transmembrane helix</keyword>
<dbReference type="EMBL" id="CEKZ01000003">
    <property type="protein sequence ID" value="CEQ03268.1"/>
    <property type="molecule type" value="Genomic_DNA"/>
</dbReference>
<feature type="transmembrane region" description="Helical" evidence="1">
    <location>
        <begin position="7"/>
        <end position="27"/>
    </location>
</feature>
<dbReference type="Proteomes" id="UP000049127">
    <property type="component" value="Unassembled WGS sequence"/>
</dbReference>
<dbReference type="OrthoDB" id="7205479at2"/>
<protein>
    <submittedName>
        <fullName evidence="2">Membrane protein</fullName>
    </submittedName>
</protein>
<proteinExistence type="predicted"/>
<evidence type="ECO:0000313" key="3">
    <source>
        <dbReference type="Proteomes" id="UP000049127"/>
    </source>
</evidence>
<accession>A0A0C7P9C2</accession>
<reference evidence="3" key="1">
    <citation type="submission" date="2015-01" db="EMBL/GenBank/DDBJ databases">
        <authorList>
            <person name="Aslett M.A."/>
            <person name="De Silva N."/>
        </authorList>
    </citation>
    <scope>NUCLEOTIDE SEQUENCE [LARGE SCALE GENOMIC DNA]</scope>
    <source>
        <strain evidence="3">R28058</strain>
    </source>
</reference>
<dbReference type="AlphaFoldDB" id="A0A0C7P9C2"/>
<organism evidence="2 3">
    <name type="scientific">Paraclostridium sordellii</name>
    <name type="common">Clostridium sordellii</name>
    <dbReference type="NCBI Taxonomy" id="1505"/>
    <lineage>
        <taxon>Bacteria</taxon>
        <taxon>Bacillati</taxon>
        <taxon>Bacillota</taxon>
        <taxon>Clostridia</taxon>
        <taxon>Peptostreptococcales</taxon>
        <taxon>Peptostreptococcaceae</taxon>
        <taxon>Paraclostridium</taxon>
    </lineage>
</organism>
<feature type="transmembrane region" description="Helical" evidence="1">
    <location>
        <begin position="58"/>
        <end position="79"/>
    </location>
</feature>
<sequence length="112" mass="12100">MKKISLFIVVNAISLYLVSLLMSSVQISSFGSLIVLTIIFGVLNLTIKPILQFFSLPITFLTLGLFSLIVNAIVLKLAFSLVPGVYLYGFLSAIGASILLSVANTIIYNVLD</sequence>
<feature type="transmembrane region" description="Helical" evidence="1">
    <location>
        <begin position="33"/>
        <end position="51"/>
    </location>
</feature>
<dbReference type="PANTHER" id="PTHR37309">
    <property type="entry name" value="SLR0284 PROTEIN"/>
    <property type="match status" value="1"/>
</dbReference>
<dbReference type="PANTHER" id="PTHR37309:SF1">
    <property type="entry name" value="SLR0284 PROTEIN"/>
    <property type="match status" value="1"/>
</dbReference>
<keyword evidence="1" id="KW-0472">Membrane</keyword>
<name>A0A0C7P9C2_PARSO</name>